<dbReference type="eggNOG" id="COG2186">
    <property type="taxonomic scope" value="Bacteria"/>
</dbReference>
<dbReference type="Pfam" id="PF00392">
    <property type="entry name" value="GntR"/>
    <property type="match status" value="1"/>
</dbReference>
<dbReference type="InterPro" id="IPR008920">
    <property type="entry name" value="TF_FadR/GntR_C"/>
</dbReference>
<dbReference type="Gene3D" id="1.20.120.530">
    <property type="entry name" value="GntR ligand-binding domain-like"/>
    <property type="match status" value="1"/>
</dbReference>
<keyword evidence="1" id="KW-0678">Repressor</keyword>
<proteinExistence type="predicted"/>
<dbReference type="STRING" id="1077972.ARGLB_069_00650"/>
<keyword evidence="9" id="KW-1185">Reference proteome</keyword>
<evidence type="ECO:0000313" key="8">
    <source>
        <dbReference type="EMBL" id="GAB14448.1"/>
    </source>
</evidence>
<dbReference type="InterPro" id="IPR011711">
    <property type="entry name" value="GntR_C"/>
</dbReference>
<evidence type="ECO:0000259" key="7">
    <source>
        <dbReference type="PROSITE" id="PS50949"/>
    </source>
</evidence>
<evidence type="ECO:0000256" key="3">
    <source>
        <dbReference type="ARBA" id="ARBA00023125"/>
    </source>
</evidence>
<dbReference type="SMART" id="SM00345">
    <property type="entry name" value="HTH_GNTR"/>
    <property type="match status" value="1"/>
</dbReference>
<dbReference type="SUPFAM" id="SSF46785">
    <property type="entry name" value="Winged helix' DNA-binding domain"/>
    <property type="match status" value="1"/>
</dbReference>
<dbReference type="GO" id="GO:0003700">
    <property type="term" value="F:DNA-binding transcription factor activity"/>
    <property type="evidence" value="ECO:0007669"/>
    <property type="project" value="InterPro"/>
</dbReference>
<evidence type="ECO:0000256" key="1">
    <source>
        <dbReference type="ARBA" id="ARBA00022491"/>
    </source>
</evidence>
<reference evidence="8 9" key="1">
    <citation type="submission" date="2011-12" db="EMBL/GenBank/DDBJ databases">
        <title>Whole genome shotgun sequence of Arthrobacter globiformis NBRC 12137.</title>
        <authorList>
            <person name="Miyazawa S."/>
            <person name="Hosoyama A."/>
            <person name="Tsuchikane K."/>
            <person name="Katsumata H."/>
            <person name="Yamazaki S."/>
            <person name="Fujita N."/>
        </authorList>
    </citation>
    <scope>NUCLEOTIDE SEQUENCE [LARGE SCALE GENOMIC DNA]</scope>
    <source>
        <strain evidence="8 9">NBRC 12137</strain>
    </source>
</reference>
<keyword evidence="2" id="KW-0805">Transcription regulation</keyword>
<dbReference type="OrthoDB" id="9784718at2"/>
<evidence type="ECO:0000256" key="6">
    <source>
        <dbReference type="ARBA" id="ARBA00039592"/>
    </source>
</evidence>
<dbReference type="PROSITE" id="PS50949">
    <property type="entry name" value="HTH_GNTR"/>
    <property type="match status" value="1"/>
</dbReference>
<protein>
    <recommendedName>
        <fullName evidence="6">Pyruvate dehydrogenase complex repressor</fullName>
    </recommendedName>
</protein>
<accession>H0QNP7</accession>
<name>H0QNP7_ARTG1</name>
<organism evidence="8 9">
    <name type="scientific">Arthrobacter globiformis (strain ATCC 8010 / DSM 20124 / JCM 1332 / NBRC 12137 / NCIMB 8907 / NRRL B-2979 / 168)</name>
    <dbReference type="NCBI Taxonomy" id="1077972"/>
    <lineage>
        <taxon>Bacteria</taxon>
        <taxon>Bacillati</taxon>
        <taxon>Actinomycetota</taxon>
        <taxon>Actinomycetes</taxon>
        <taxon>Micrococcales</taxon>
        <taxon>Micrococcaceae</taxon>
        <taxon>Arthrobacter</taxon>
    </lineage>
</organism>
<evidence type="ECO:0000256" key="4">
    <source>
        <dbReference type="ARBA" id="ARBA00023163"/>
    </source>
</evidence>
<sequence length="264" mass="28387">MATEVRDDGGSVSLRALEMAAQVRTHGQDVTGRAEQVTLQLESAIGMGLLNPGERLPPESVMAEHLGVSPLTLRQSLAVLRSKGLLGTRRGRGGGSYVAGVLPVREAEIAQQLRRHKSDDLRDLIDLAAATAGSAARLASKRSDEQDVRRLRKLAQRFAASTEPHMLRQADARLHIGLGVAAQSRRLTALLIQIHAELSPLTWGQAWLDGQPTAVEEHGALLDAIEQGDPAAAENTAIAHFEREGALIINQRLAILTSDLADQR</sequence>
<dbReference type="Proteomes" id="UP000003828">
    <property type="component" value="Unassembled WGS sequence"/>
</dbReference>
<dbReference type="AlphaFoldDB" id="H0QNP7"/>
<dbReference type="SUPFAM" id="SSF48008">
    <property type="entry name" value="GntR ligand-binding domain-like"/>
    <property type="match status" value="1"/>
</dbReference>
<dbReference type="InterPro" id="IPR000524">
    <property type="entry name" value="Tscrpt_reg_HTH_GntR"/>
</dbReference>
<dbReference type="RefSeq" id="WP_003802906.1">
    <property type="nucleotide sequence ID" value="NZ_BAEG01000069.1"/>
</dbReference>
<evidence type="ECO:0000256" key="2">
    <source>
        <dbReference type="ARBA" id="ARBA00023015"/>
    </source>
</evidence>
<dbReference type="PANTHER" id="PTHR43537:SF34">
    <property type="entry name" value="PYRUVATE DEHYDROGENASE COMPLEX REPRESSOR"/>
    <property type="match status" value="1"/>
</dbReference>
<dbReference type="SMART" id="SM00895">
    <property type="entry name" value="FCD"/>
    <property type="match status" value="1"/>
</dbReference>
<comment type="function">
    <text evidence="5">Transcriptional repressor for the pyruvate dehydrogenase complex genes aceEF and lpd.</text>
</comment>
<keyword evidence="4" id="KW-0804">Transcription</keyword>
<dbReference type="EMBL" id="BAEG01000069">
    <property type="protein sequence ID" value="GAB14448.1"/>
    <property type="molecule type" value="Genomic_DNA"/>
</dbReference>
<dbReference type="PANTHER" id="PTHR43537">
    <property type="entry name" value="TRANSCRIPTIONAL REGULATOR, GNTR FAMILY"/>
    <property type="match status" value="1"/>
</dbReference>
<evidence type="ECO:0000313" key="9">
    <source>
        <dbReference type="Proteomes" id="UP000003828"/>
    </source>
</evidence>
<comment type="caution">
    <text evidence="8">The sequence shown here is derived from an EMBL/GenBank/DDBJ whole genome shotgun (WGS) entry which is preliminary data.</text>
</comment>
<gene>
    <name evidence="8" type="ORF">ARGLB_069_00650</name>
</gene>
<dbReference type="Gene3D" id="1.10.10.10">
    <property type="entry name" value="Winged helix-like DNA-binding domain superfamily/Winged helix DNA-binding domain"/>
    <property type="match status" value="1"/>
</dbReference>
<dbReference type="InterPro" id="IPR036388">
    <property type="entry name" value="WH-like_DNA-bd_sf"/>
</dbReference>
<dbReference type="Pfam" id="PF07729">
    <property type="entry name" value="FCD"/>
    <property type="match status" value="1"/>
</dbReference>
<feature type="domain" description="HTH gntR-type" evidence="7">
    <location>
        <begin position="31"/>
        <end position="101"/>
    </location>
</feature>
<dbReference type="GO" id="GO:0003677">
    <property type="term" value="F:DNA binding"/>
    <property type="evidence" value="ECO:0007669"/>
    <property type="project" value="UniProtKB-KW"/>
</dbReference>
<keyword evidence="3" id="KW-0238">DNA-binding</keyword>
<evidence type="ECO:0000256" key="5">
    <source>
        <dbReference type="ARBA" id="ARBA00037357"/>
    </source>
</evidence>
<dbReference type="InterPro" id="IPR036390">
    <property type="entry name" value="WH_DNA-bd_sf"/>
</dbReference>